<evidence type="ECO:0000256" key="2">
    <source>
        <dbReference type="ARBA" id="ARBA00022438"/>
    </source>
</evidence>
<evidence type="ECO:0000256" key="6">
    <source>
        <dbReference type="HAMAP-Rule" id="MF_01974"/>
    </source>
</evidence>
<dbReference type="GO" id="GO:0004239">
    <property type="term" value="F:initiator methionyl aminopeptidase activity"/>
    <property type="evidence" value="ECO:0007669"/>
    <property type="project" value="UniProtKB-UniRule"/>
</dbReference>
<gene>
    <name evidence="6 9" type="primary">map</name>
    <name evidence="9" type="ORF">BWX89_01694</name>
</gene>
<comment type="caution">
    <text evidence="9">The sequence shown here is derived from an EMBL/GenBank/DDBJ whole genome shotgun (WGS) entry which is preliminary data.</text>
</comment>
<dbReference type="HAMAP" id="MF_01974">
    <property type="entry name" value="MetAP_1"/>
    <property type="match status" value="1"/>
</dbReference>
<keyword evidence="4 6" id="KW-0479">Metal-binding</keyword>
<feature type="binding site" evidence="6">
    <location>
        <position position="232"/>
    </location>
    <ligand>
        <name>a divalent metal cation</name>
        <dbReference type="ChEBI" id="CHEBI:60240"/>
        <label>1</label>
    </ligand>
</feature>
<dbReference type="Pfam" id="PF00557">
    <property type="entry name" value="Peptidase_M24"/>
    <property type="match status" value="1"/>
</dbReference>
<feature type="binding site" evidence="6">
    <location>
        <position position="175"/>
    </location>
    <ligand>
        <name>substrate</name>
    </ligand>
</feature>
<feature type="binding site" evidence="6">
    <location>
        <position position="94"/>
    </location>
    <ligand>
        <name>a divalent metal cation</name>
        <dbReference type="ChEBI" id="CHEBI:60240"/>
        <label>1</label>
    </ligand>
</feature>
<evidence type="ECO:0000259" key="8">
    <source>
        <dbReference type="Pfam" id="PF00557"/>
    </source>
</evidence>
<feature type="binding site" evidence="6">
    <location>
        <position position="232"/>
    </location>
    <ligand>
        <name>a divalent metal cation</name>
        <dbReference type="ChEBI" id="CHEBI:60240"/>
        <label>2</label>
        <note>catalytic</note>
    </ligand>
</feature>
<dbReference type="PANTHER" id="PTHR43330:SF27">
    <property type="entry name" value="METHIONINE AMINOPEPTIDASE"/>
    <property type="match status" value="1"/>
</dbReference>
<dbReference type="InterPro" id="IPR001714">
    <property type="entry name" value="Pept_M24_MAP"/>
</dbReference>
<feature type="binding site" evidence="6">
    <location>
        <position position="168"/>
    </location>
    <ligand>
        <name>a divalent metal cation</name>
        <dbReference type="ChEBI" id="CHEBI:60240"/>
        <label>2</label>
        <note>catalytic</note>
    </ligand>
</feature>
<name>A0A1V6C4C4_UNCT6</name>
<dbReference type="PROSITE" id="PS00680">
    <property type="entry name" value="MAP_1"/>
    <property type="match status" value="1"/>
</dbReference>
<dbReference type="CDD" id="cd01086">
    <property type="entry name" value="MetAP1"/>
    <property type="match status" value="1"/>
</dbReference>
<evidence type="ECO:0000256" key="5">
    <source>
        <dbReference type="ARBA" id="ARBA00022801"/>
    </source>
</evidence>
<comment type="function">
    <text evidence="1 6">Removes the N-terminal methionine from nascent proteins. The N-terminal methionine is often cleaved when the second residue in the primary sequence is small and uncharged (Met-Ala-, Cys, Gly, Pro, Ser, Thr, or Val). Requires deformylation of the N(alpha)-formylated initiator methionine before it can be hydrolyzed.</text>
</comment>
<comment type="catalytic activity">
    <reaction evidence="6 7">
        <text>Release of N-terminal amino acids, preferentially methionine, from peptides and arylamides.</text>
        <dbReference type="EC" id="3.4.11.18"/>
    </reaction>
</comment>
<dbReference type="GO" id="GO:0006508">
    <property type="term" value="P:proteolysis"/>
    <property type="evidence" value="ECO:0007669"/>
    <property type="project" value="UniProtKB-KW"/>
</dbReference>
<dbReference type="EC" id="3.4.11.18" evidence="6 7"/>
<reference evidence="9" key="1">
    <citation type="submission" date="2017-02" db="EMBL/GenBank/DDBJ databases">
        <title>Delving into the versatile metabolic prowess of the omnipresent phylum Bacteroidetes.</title>
        <authorList>
            <person name="Nobu M.K."/>
            <person name="Mei R."/>
            <person name="Narihiro T."/>
            <person name="Kuroda K."/>
            <person name="Liu W.-T."/>
        </authorList>
    </citation>
    <scope>NUCLEOTIDE SEQUENCE</scope>
    <source>
        <strain evidence="9">ADurb.Bin131</strain>
    </source>
</reference>
<comment type="similarity">
    <text evidence="6">Belongs to the peptidase M24A family. Methionine aminopeptidase type 1 subfamily.</text>
</comment>
<feature type="binding site" evidence="6">
    <location>
        <position position="105"/>
    </location>
    <ligand>
        <name>a divalent metal cation</name>
        <dbReference type="ChEBI" id="CHEBI:60240"/>
        <label>2</label>
        <note>catalytic</note>
    </ligand>
</feature>
<feature type="binding site" evidence="6">
    <location>
        <position position="105"/>
    </location>
    <ligand>
        <name>a divalent metal cation</name>
        <dbReference type="ChEBI" id="CHEBI:60240"/>
        <label>1</label>
    </ligand>
</feature>
<dbReference type="InterPro" id="IPR000994">
    <property type="entry name" value="Pept_M24"/>
</dbReference>
<dbReference type="GO" id="GO:0046872">
    <property type="term" value="F:metal ion binding"/>
    <property type="evidence" value="ECO:0007669"/>
    <property type="project" value="UniProtKB-UniRule"/>
</dbReference>
<dbReference type="PANTHER" id="PTHR43330">
    <property type="entry name" value="METHIONINE AMINOPEPTIDASE"/>
    <property type="match status" value="1"/>
</dbReference>
<feature type="domain" description="Peptidase M24" evidence="8">
    <location>
        <begin position="10"/>
        <end position="238"/>
    </location>
</feature>
<evidence type="ECO:0000256" key="1">
    <source>
        <dbReference type="ARBA" id="ARBA00002521"/>
    </source>
</evidence>
<dbReference type="GO" id="GO:0070006">
    <property type="term" value="F:metalloaminopeptidase activity"/>
    <property type="evidence" value="ECO:0007669"/>
    <property type="project" value="UniProtKB-UniRule"/>
</dbReference>
<evidence type="ECO:0000256" key="4">
    <source>
        <dbReference type="ARBA" id="ARBA00022723"/>
    </source>
</evidence>
<keyword evidence="3 6" id="KW-0645">Protease</keyword>
<organism evidence="9">
    <name type="scientific">candidate division TA06 bacterium ADurb.Bin131</name>
    <dbReference type="NCBI Taxonomy" id="1852827"/>
    <lineage>
        <taxon>Bacteria</taxon>
        <taxon>Bacteria division TA06</taxon>
    </lineage>
</organism>
<dbReference type="GO" id="GO:0005829">
    <property type="term" value="C:cytosol"/>
    <property type="evidence" value="ECO:0007669"/>
    <property type="project" value="TreeGrafter"/>
</dbReference>
<accession>A0A1V6C4C4</accession>
<dbReference type="Proteomes" id="UP000485562">
    <property type="component" value="Unassembled WGS sequence"/>
</dbReference>
<dbReference type="PRINTS" id="PR00599">
    <property type="entry name" value="MAPEPTIDASE"/>
</dbReference>
<dbReference type="EMBL" id="MWDQ01000150">
    <property type="protein sequence ID" value="OQB71773.1"/>
    <property type="molecule type" value="Genomic_DNA"/>
</dbReference>
<comment type="cofactor">
    <cofactor evidence="6">
        <name>Co(2+)</name>
        <dbReference type="ChEBI" id="CHEBI:48828"/>
    </cofactor>
    <cofactor evidence="6">
        <name>Zn(2+)</name>
        <dbReference type="ChEBI" id="CHEBI:29105"/>
    </cofactor>
    <cofactor evidence="6">
        <name>Mn(2+)</name>
        <dbReference type="ChEBI" id="CHEBI:29035"/>
    </cofactor>
    <cofactor evidence="6">
        <name>Fe(2+)</name>
        <dbReference type="ChEBI" id="CHEBI:29033"/>
    </cofactor>
    <text evidence="6">Binds 2 divalent metal cations per subunit. Has a high-affinity and a low affinity metal-binding site. The true nature of the physiological cofactor is under debate. The enzyme is active with cobalt, zinc, manganese or divalent iron ions. Most likely, methionine aminopeptidases function as mononuclear Fe(2+)-metalloproteases under physiological conditions, and the catalytically relevant metal-binding site has been assigned to the histidine-containing high-affinity site.</text>
</comment>
<comment type="subunit">
    <text evidence="6">Monomer.</text>
</comment>
<sequence>MGIKRPDEVEKIRIACKLSKKILIQVSEFLKEGMTTLDISEFAGTLMEKEHVKSAFLGYGGYPGLICISVNEEVVHGIPSKNKYIKEGDLVSIDLGIIKDGYMGDCALTVGVGQISTEVRRLIEVTEKSLDRGISKVKDGCRTGDIGWEIETFVEKHNFSVVREFAGHGIGKNLHEEPEIPNFGIPHTGFKLKENMVIAIEPMINMGKPDLKILPDGWTVITADGLPSAHFENTVLVKKNGFEILTSVN</sequence>
<dbReference type="Gene3D" id="3.90.230.10">
    <property type="entry name" value="Creatinase/methionine aminopeptidase superfamily"/>
    <property type="match status" value="1"/>
</dbReference>
<feature type="binding site" evidence="6">
    <location>
        <position position="76"/>
    </location>
    <ligand>
        <name>substrate</name>
    </ligand>
</feature>
<dbReference type="AlphaFoldDB" id="A0A1V6C4C4"/>
<proteinExistence type="inferred from homology"/>
<dbReference type="NCBIfam" id="TIGR00500">
    <property type="entry name" value="met_pdase_I"/>
    <property type="match status" value="1"/>
</dbReference>
<feature type="binding site" evidence="6">
    <location>
        <position position="201"/>
    </location>
    <ligand>
        <name>a divalent metal cation</name>
        <dbReference type="ChEBI" id="CHEBI:60240"/>
        <label>2</label>
        <note>catalytic</note>
    </ligand>
</feature>
<evidence type="ECO:0000256" key="3">
    <source>
        <dbReference type="ARBA" id="ARBA00022670"/>
    </source>
</evidence>
<keyword evidence="5 6" id="KW-0378">Hydrolase</keyword>
<protein>
    <recommendedName>
        <fullName evidence="6 7">Methionine aminopeptidase</fullName>
        <shortName evidence="6">MAP</shortName>
        <shortName evidence="6">MetAP</shortName>
        <ecNumber evidence="6 7">3.4.11.18</ecNumber>
    </recommendedName>
    <alternativeName>
        <fullName evidence="6">Peptidase M</fullName>
    </alternativeName>
</protein>
<dbReference type="InterPro" id="IPR036005">
    <property type="entry name" value="Creatinase/aminopeptidase-like"/>
</dbReference>
<evidence type="ECO:0000256" key="7">
    <source>
        <dbReference type="RuleBase" id="RU003653"/>
    </source>
</evidence>
<dbReference type="InterPro" id="IPR002467">
    <property type="entry name" value="Pept_M24A_MAP1"/>
</dbReference>
<keyword evidence="2 6" id="KW-0031">Aminopeptidase</keyword>
<evidence type="ECO:0000313" key="9">
    <source>
        <dbReference type="EMBL" id="OQB71773.1"/>
    </source>
</evidence>
<dbReference type="SUPFAM" id="SSF55920">
    <property type="entry name" value="Creatinase/aminopeptidase"/>
    <property type="match status" value="1"/>
</dbReference>